<dbReference type="AlphaFoldDB" id="A0AAW0DH91"/>
<feature type="transmembrane region" description="Helical" evidence="1">
    <location>
        <begin position="64"/>
        <end position="82"/>
    </location>
</feature>
<organism evidence="2 3">
    <name type="scientific">Favolaschia claudopus</name>
    <dbReference type="NCBI Taxonomy" id="2862362"/>
    <lineage>
        <taxon>Eukaryota</taxon>
        <taxon>Fungi</taxon>
        <taxon>Dikarya</taxon>
        <taxon>Basidiomycota</taxon>
        <taxon>Agaricomycotina</taxon>
        <taxon>Agaricomycetes</taxon>
        <taxon>Agaricomycetidae</taxon>
        <taxon>Agaricales</taxon>
        <taxon>Marasmiineae</taxon>
        <taxon>Mycenaceae</taxon>
        <taxon>Favolaschia</taxon>
    </lineage>
</organism>
<proteinExistence type="predicted"/>
<keyword evidence="1" id="KW-0472">Membrane</keyword>
<keyword evidence="1" id="KW-1133">Transmembrane helix</keyword>
<name>A0AAW0DH91_9AGAR</name>
<keyword evidence="3" id="KW-1185">Reference proteome</keyword>
<feature type="non-terminal residue" evidence="2">
    <location>
        <position position="132"/>
    </location>
</feature>
<sequence>TLIIISHFNHRFLAFEHFNFGLLHVLQGFYSGWALHDHLSVFGWTHLCCWISVARAPLHITTSLFSFLVAVLPSNIVFVLSLPRRRCSRPQGFKAPRHVKTTGFQDLKFPQDTLASPQISSSRPSRLEFKTS</sequence>
<protein>
    <submittedName>
        <fullName evidence="2">Uncharacterized protein</fullName>
    </submittedName>
</protein>
<evidence type="ECO:0000256" key="1">
    <source>
        <dbReference type="SAM" id="Phobius"/>
    </source>
</evidence>
<dbReference type="Proteomes" id="UP001362999">
    <property type="component" value="Unassembled WGS sequence"/>
</dbReference>
<reference evidence="2 3" key="1">
    <citation type="journal article" date="2024" name="J Genomics">
        <title>Draft genome sequencing and assembly of Favolaschia claudopus CIRM-BRFM 2984 isolated from oak limbs.</title>
        <authorList>
            <person name="Navarro D."/>
            <person name="Drula E."/>
            <person name="Chaduli D."/>
            <person name="Cazenave R."/>
            <person name="Ahrendt S."/>
            <person name="Wang J."/>
            <person name="Lipzen A."/>
            <person name="Daum C."/>
            <person name="Barry K."/>
            <person name="Grigoriev I.V."/>
            <person name="Favel A."/>
            <person name="Rosso M.N."/>
            <person name="Martin F."/>
        </authorList>
    </citation>
    <scope>NUCLEOTIDE SEQUENCE [LARGE SCALE GENOMIC DNA]</scope>
    <source>
        <strain evidence="2 3">CIRM-BRFM 2984</strain>
    </source>
</reference>
<gene>
    <name evidence="2" type="ORF">R3P38DRAFT_3344910</name>
</gene>
<dbReference type="EMBL" id="JAWWNJ010000008">
    <property type="protein sequence ID" value="KAK7050433.1"/>
    <property type="molecule type" value="Genomic_DNA"/>
</dbReference>
<accession>A0AAW0DH91</accession>
<keyword evidence="1" id="KW-0812">Transmembrane</keyword>
<comment type="caution">
    <text evidence="2">The sequence shown here is derived from an EMBL/GenBank/DDBJ whole genome shotgun (WGS) entry which is preliminary data.</text>
</comment>
<evidence type="ECO:0000313" key="2">
    <source>
        <dbReference type="EMBL" id="KAK7050433.1"/>
    </source>
</evidence>
<feature type="transmembrane region" description="Helical" evidence="1">
    <location>
        <begin position="12"/>
        <end position="30"/>
    </location>
</feature>
<feature type="non-terminal residue" evidence="2">
    <location>
        <position position="1"/>
    </location>
</feature>
<evidence type="ECO:0000313" key="3">
    <source>
        <dbReference type="Proteomes" id="UP001362999"/>
    </source>
</evidence>